<keyword evidence="3" id="KW-1185">Reference proteome</keyword>
<gene>
    <name evidence="4" type="primary">LOC118281171</name>
</gene>
<name>A0A9R0F096_SPOFR</name>
<dbReference type="RefSeq" id="XP_050556935.1">
    <property type="nucleotide sequence ID" value="XM_050700978.1"/>
</dbReference>
<evidence type="ECO:0000313" key="3">
    <source>
        <dbReference type="Proteomes" id="UP000829999"/>
    </source>
</evidence>
<feature type="transmembrane region" description="Helical" evidence="2">
    <location>
        <begin position="5"/>
        <end position="22"/>
    </location>
</feature>
<keyword evidence="2" id="KW-0472">Membrane</keyword>
<reference evidence="4" key="1">
    <citation type="submission" date="2025-08" db="UniProtKB">
        <authorList>
            <consortium name="RefSeq"/>
        </authorList>
    </citation>
    <scope>IDENTIFICATION</scope>
    <source>
        <tissue evidence="4">Whole larval tissue</tissue>
    </source>
</reference>
<evidence type="ECO:0000256" key="2">
    <source>
        <dbReference type="SAM" id="Phobius"/>
    </source>
</evidence>
<sequence>MKNQITFVVINIFQFILIVYMQEEAQTPKIIQQILSSPKRENPNQIRDRTRDFSKPEMPPSWGSRYRPLYNPAWMDYCDPYHCNDYHKQACGLNRRNMKFKWFQSFCHLILNNQCSTYRGTLKYDPIQTKYCHAYVMFLRQGCPHVKDCADDLDPVCAVSSKDGHLVLFKNPCFMEAVNCRNSTLQEYDAVYMDFCDRSKSQTNKRQIQID</sequence>
<dbReference type="AlphaFoldDB" id="A0A9R0F096"/>
<protein>
    <submittedName>
        <fullName evidence="4">Uncharacterized protein LOC118281171</fullName>
    </submittedName>
</protein>
<accession>A0A9R0F096</accession>
<dbReference type="GeneID" id="118281171"/>
<dbReference type="Gene3D" id="3.30.60.30">
    <property type="match status" value="1"/>
</dbReference>
<keyword evidence="2" id="KW-0812">Transmembrane</keyword>
<dbReference type="OrthoDB" id="7353376at2759"/>
<evidence type="ECO:0000256" key="1">
    <source>
        <dbReference type="SAM" id="MobiDB-lite"/>
    </source>
</evidence>
<evidence type="ECO:0000313" key="4">
    <source>
        <dbReference type="RefSeq" id="XP_050556935.1"/>
    </source>
</evidence>
<proteinExistence type="predicted"/>
<feature type="compositionally biased region" description="Basic and acidic residues" evidence="1">
    <location>
        <begin position="38"/>
        <end position="55"/>
    </location>
</feature>
<dbReference type="Proteomes" id="UP000829999">
    <property type="component" value="Chromosome 19"/>
</dbReference>
<feature type="region of interest" description="Disordered" evidence="1">
    <location>
        <begin position="36"/>
        <end position="60"/>
    </location>
</feature>
<keyword evidence="2" id="KW-1133">Transmembrane helix</keyword>
<organism evidence="3 4">
    <name type="scientific">Spodoptera frugiperda</name>
    <name type="common">Fall armyworm</name>
    <dbReference type="NCBI Taxonomy" id="7108"/>
    <lineage>
        <taxon>Eukaryota</taxon>
        <taxon>Metazoa</taxon>
        <taxon>Ecdysozoa</taxon>
        <taxon>Arthropoda</taxon>
        <taxon>Hexapoda</taxon>
        <taxon>Insecta</taxon>
        <taxon>Pterygota</taxon>
        <taxon>Neoptera</taxon>
        <taxon>Endopterygota</taxon>
        <taxon>Lepidoptera</taxon>
        <taxon>Glossata</taxon>
        <taxon>Ditrysia</taxon>
        <taxon>Noctuoidea</taxon>
        <taxon>Noctuidae</taxon>
        <taxon>Amphipyrinae</taxon>
        <taxon>Spodoptera</taxon>
    </lineage>
</organism>